<comment type="subcellular location">
    <subcellularLocation>
        <location evidence="1">Membrane</location>
        <topology evidence="1">Multi-pass membrane protein</topology>
    </subcellularLocation>
</comment>
<feature type="compositionally biased region" description="Polar residues" evidence="7">
    <location>
        <begin position="154"/>
        <end position="163"/>
    </location>
</feature>
<dbReference type="OrthoDB" id="10066605at2759"/>
<dbReference type="GeneID" id="108940278"/>
<proteinExistence type="predicted"/>
<organism evidence="11 12">
    <name type="scientific">Scleropages formosus</name>
    <name type="common">Asian bonytongue</name>
    <name type="synonym">Osteoglossum formosum</name>
    <dbReference type="NCBI Taxonomy" id="113540"/>
    <lineage>
        <taxon>Eukaryota</taxon>
        <taxon>Metazoa</taxon>
        <taxon>Chordata</taxon>
        <taxon>Craniata</taxon>
        <taxon>Vertebrata</taxon>
        <taxon>Euteleostomi</taxon>
        <taxon>Actinopterygii</taxon>
        <taxon>Neopterygii</taxon>
        <taxon>Teleostei</taxon>
        <taxon>Osteoglossocephala</taxon>
        <taxon>Osteoglossomorpha</taxon>
        <taxon>Osteoglossiformes</taxon>
        <taxon>Osteoglossidae</taxon>
        <taxon>Scleropages</taxon>
    </lineage>
</organism>
<feature type="transmembrane region" description="Helical" evidence="8">
    <location>
        <begin position="474"/>
        <end position="496"/>
    </location>
</feature>
<accession>A0A8C9RRE8</accession>
<feature type="transmembrane region" description="Helical" evidence="8">
    <location>
        <begin position="702"/>
        <end position="724"/>
    </location>
</feature>
<feature type="region of interest" description="Disordered" evidence="7">
    <location>
        <begin position="344"/>
        <end position="406"/>
    </location>
</feature>
<dbReference type="PANTHER" id="PTHR47400:SF2">
    <property type="entry name" value="PROLINE-RICH TRANSMEMBRANE PROTEIN 3-LIKE"/>
    <property type="match status" value="1"/>
</dbReference>
<gene>
    <name evidence="11" type="primary">prrt3</name>
</gene>
<feature type="signal peptide" evidence="9">
    <location>
        <begin position="1"/>
        <end position="21"/>
    </location>
</feature>
<evidence type="ECO:0000256" key="1">
    <source>
        <dbReference type="ARBA" id="ARBA00004141"/>
    </source>
</evidence>
<dbReference type="GeneTree" id="ENSGT00730000111360"/>
<feature type="compositionally biased region" description="Polar residues" evidence="7">
    <location>
        <begin position="171"/>
        <end position="181"/>
    </location>
</feature>
<evidence type="ECO:0000313" key="11">
    <source>
        <dbReference type="Ensembl" id="ENSSFOP00015024719.1"/>
    </source>
</evidence>
<keyword evidence="4 9" id="KW-0732">Signal</keyword>
<evidence type="ECO:0000313" key="12">
    <source>
        <dbReference type="Proteomes" id="UP000694397"/>
    </source>
</evidence>
<evidence type="ECO:0000256" key="5">
    <source>
        <dbReference type="ARBA" id="ARBA00022989"/>
    </source>
</evidence>
<dbReference type="InterPro" id="IPR043242">
    <property type="entry name" value="PRRT3"/>
</dbReference>
<evidence type="ECO:0000256" key="4">
    <source>
        <dbReference type="ARBA" id="ARBA00022729"/>
    </source>
</evidence>
<keyword evidence="3 8" id="KW-0812">Transmembrane</keyword>
<feature type="region of interest" description="Disordered" evidence="7">
    <location>
        <begin position="108"/>
        <end position="214"/>
    </location>
</feature>
<feature type="region of interest" description="Disordered" evidence="7">
    <location>
        <begin position="769"/>
        <end position="849"/>
    </location>
</feature>
<feature type="compositionally biased region" description="Polar residues" evidence="7">
    <location>
        <begin position="131"/>
        <end position="140"/>
    </location>
</feature>
<feature type="compositionally biased region" description="Polar residues" evidence="7">
    <location>
        <begin position="375"/>
        <end position="399"/>
    </location>
</feature>
<evidence type="ECO:0000256" key="6">
    <source>
        <dbReference type="ARBA" id="ARBA00023136"/>
    </source>
</evidence>
<feature type="region of interest" description="Disordered" evidence="7">
    <location>
        <begin position="734"/>
        <end position="755"/>
    </location>
</feature>
<evidence type="ECO:0000256" key="2">
    <source>
        <dbReference type="ARBA" id="ARBA00022553"/>
    </source>
</evidence>
<feature type="compositionally biased region" description="Low complexity" evidence="7">
    <location>
        <begin position="744"/>
        <end position="753"/>
    </location>
</feature>
<dbReference type="AlphaFoldDB" id="A0A8C9RRE8"/>
<keyword evidence="12" id="KW-1185">Reference proteome</keyword>
<dbReference type="Pfam" id="PF25987">
    <property type="entry name" value="PRRT3"/>
    <property type="match status" value="1"/>
</dbReference>
<feature type="transmembrane region" description="Helical" evidence="8">
    <location>
        <begin position="580"/>
        <end position="604"/>
    </location>
</feature>
<feature type="compositionally biased region" description="Polar residues" evidence="7">
    <location>
        <begin position="192"/>
        <end position="207"/>
    </location>
</feature>
<feature type="transmembrane region" description="Helical" evidence="8">
    <location>
        <begin position="610"/>
        <end position="632"/>
    </location>
</feature>
<feature type="region of interest" description="Disordered" evidence="7">
    <location>
        <begin position="897"/>
        <end position="946"/>
    </location>
</feature>
<feature type="chain" id="PRO_5034845240" description="Proline-rich transmembrane protein 3/4 domain-containing protein" evidence="9">
    <location>
        <begin position="22"/>
        <end position="1054"/>
    </location>
</feature>
<dbReference type="KEGG" id="sfm:108940278"/>
<keyword evidence="2" id="KW-0597">Phosphoprotein</keyword>
<dbReference type="Ensembl" id="ENSSFOT00015024988.2">
    <property type="protein sequence ID" value="ENSSFOP00015024719.1"/>
    <property type="gene ID" value="ENSSFOG00015015904.2"/>
</dbReference>
<evidence type="ECO:0000256" key="9">
    <source>
        <dbReference type="SAM" id="SignalP"/>
    </source>
</evidence>
<feature type="region of interest" description="Disordered" evidence="7">
    <location>
        <begin position="245"/>
        <end position="264"/>
    </location>
</feature>
<keyword evidence="6 8" id="KW-0472">Membrane</keyword>
<reference evidence="11" key="3">
    <citation type="submission" date="2025-09" db="UniProtKB">
        <authorList>
            <consortium name="Ensembl"/>
        </authorList>
    </citation>
    <scope>IDENTIFICATION</scope>
</reference>
<sequence>MTMALLLILSLLLALIQPTPCHVFMTSSSSHESNTTPQLTSLDSSHVPSSYSATSPPTKGQTGASTEGHTQELAGAGGHHLAMESGHEHSGESGESQDGILIGVHERKDLDNPSAHTRRHMQERGGASLGVSVNSPSKTLVPTHPGSHWDSKSRWNVSLTSATPAVLPPEGTSSGTVQTHAGSDGSDKARPSFTSSAKDLGPTQETSPWGPLLMSATNLGSDHAQSSDITVAPVIWEKGTTLNKVAEGPHRTTGDNWPTAGSGDWPILTASETETSTGSLMTKGGRLQNFPAQIQTSTTFTTMAKAPTGSHLWPTVASSIVPSSPTPDFQAVYTPTAGIKIKQPSISGGGLGNGTTQIPPTTRPKVTEGRITKARGTTSTTHQPTKTGLTSRTSFSPPLQTGRELGPKAGRAFEKNVSVLLGHAPSLRPGPAPSLSPRDPCVSGKGPCLVPTPTNSTLLLWGDLRRTLAFAWELHVYGTAVLFLLLAAGALLGLLLTPGLRCPHRGCLGVANALLALAGTLRATLFFLDPYGARELLPHTGIAALYNLPLPLLLWAQASLMLLALRAAGLMLMPHGLQRLPLAGVLAVLNCTVVLAADLLSGALSPAVPAVLQTLTLAWGLVLCLCFLLYALPRLQQPPAPPLEEAGPRAEVRSGRVLGRVLAVCACLGVLCCGLHIHATLWLYGWLGPWRSFSWAWWLVQFWARLLELAWASFMLLVASWVFWRPRGQDPGLGEGVSGTDLPSQSSSSTSSQRHPCWAKIVQSLQGRPCRKSESNGLGEVPNNWAGQERPGADISKSLIRNRDQPPGSRSVKDSNRGRNQKVGGSAGSLLRLQSLGRPPQRSLSSSLDHQKEWALEKESILSLNDFDLRPPSPIDLSRSIDEALHREHLLRGGILFRTLSPPSPTTPGSRRHPLSSWPRRSSDPQLNLSESCGQPEEQMERTETVCPSVGRVTKKQTTAPATPTHQNYELVPECDWDCASSVPSSISCPVSLRSCRPPVQLRAAVGDDTKPFLTPDSEPDGAAADLNHVAARSFLEVGRHEDSTSVSSEIIDL</sequence>
<dbReference type="InterPro" id="IPR059081">
    <property type="entry name" value="PRRT3-4"/>
</dbReference>
<reference evidence="11 12" key="1">
    <citation type="submission" date="2019-04" db="EMBL/GenBank/DDBJ databases">
        <authorList>
            <consortium name="Wellcome Sanger Institute Data Sharing"/>
        </authorList>
    </citation>
    <scope>NUCLEOTIDE SEQUENCE [LARGE SCALE GENOMIC DNA]</scope>
</reference>
<feature type="region of interest" description="Disordered" evidence="7">
    <location>
        <begin position="26"/>
        <end position="71"/>
    </location>
</feature>
<feature type="domain" description="Proline-rich transmembrane protein 3/4" evidence="10">
    <location>
        <begin position="453"/>
        <end position="730"/>
    </location>
</feature>
<feature type="transmembrane region" description="Helical" evidence="8">
    <location>
        <begin position="548"/>
        <end position="568"/>
    </location>
</feature>
<name>A0A8C9RRE8_SCLFO</name>
<protein>
    <recommendedName>
        <fullName evidence="10">Proline-rich transmembrane protein 3/4 domain-containing protein</fullName>
    </recommendedName>
</protein>
<dbReference type="Proteomes" id="UP000694397">
    <property type="component" value="Chromosome 2"/>
</dbReference>
<dbReference type="PANTHER" id="PTHR47400">
    <property type="entry name" value="PROLINE-RICH TRANSMEMBRANE PROTEIN 3"/>
    <property type="match status" value="1"/>
</dbReference>
<reference evidence="11" key="2">
    <citation type="submission" date="2025-08" db="UniProtKB">
        <authorList>
            <consortium name="Ensembl"/>
        </authorList>
    </citation>
    <scope>IDENTIFICATION</scope>
</reference>
<feature type="compositionally biased region" description="Polar residues" evidence="7">
    <location>
        <begin position="924"/>
        <end position="933"/>
    </location>
</feature>
<evidence type="ECO:0000259" key="10">
    <source>
        <dbReference type="Pfam" id="PF25987"/>
    </source>
</evidence>
<keyword evidence="5 8" id="KW-1133">Transmembrane helix</keyword>
<feature type="transmembrane region" description="Helical" evidence="8">
    <location>
        <begin position="657"/>
        <end position="682"/>
    </location>
</feature>
<evidence type="ECO:0000256" key="8">
    <source>
        <dbReference type="SAM" id="Phobius"/>
    </source>
</evidence>
<feature type="transmembrane region" description="Helical" evidence="8">
    <location>
        <begin position="508"/>
        <end position="528"/>
    </location>
</feature>
<evidence type="ECO:0000256" key="3">
    <source>
        <dbReference type="ARBA" id="ARBA00022692"/>
    </source>
</evidence>
<feature type="compositionally biased region" description="Polar residues" evidence="7">
    <location>
        <begin position="26"/>
        <end position="68"/>
    </location>
</feature>
<evidence type="ECO:0000256" key="7">
    <source>
        <dbReference type="SAM" id="MobiDB-lite"/>
    </source>
</evidence>